<dbReference type="EMBL" id="VXIS01000022">
    <property type="protein sequence ID" value="KAA8912575.1"/>
    <property type="molecule type" value="Genomic_DNA"/>
</dbReference>
<reference evidence="1 2" key="1">
    <citation type="submission" date="2019-09" db="EMBL/GenBank/DDBJ databases">
        <title>Draft genome of the ectomycorrhizal ascomycete Sphaerosporella brunnea.</title>
        <authorList>
            <consortium name="DOE Joint Genome Institute"/>
            <person name="Benucci G.M."/>
            <person name="Marozzi G."/>
            <person name="Antonielli L."/>
            <person name="Sanchez S."/>
            <person name="Marco P."/>
            <person name="Wang X."/>
            <person name="Falini L.B."/>
            <person name="Barry K."/>
            <person name="Haridas S."/>
            <person name="Lipzen A."/>
            <person name="Labutti K."/>
            <person name="Grigoriev I.V."/>
            <person name="Murat C."/>
            <person name="Martin F."/>
            <person name="Albertini E."/>
            <person name="Donnini D."/>
            <person name="Bonito G."/>
        </authorList>
    </citation>
    <scope>NUCLEOTIDE SEQUENCE [LARGE SCALE GENOMIC DNA]</scope>
    <source>
        <strain evidence="1 2">Sb_GMNB300</strain>
    </source>
</reference>
<protein>
    <submittedName>
        <fullName evidence="1">Uncharacterized protein</fullName>
    </submittedName>
</protein>
<dbReference type="InParanoid" id="A0A5J5F7G0"/>
<sequence>MATETTLVPDNGPINARNSPIAPDSDMLMIQAELHNASQWSDYVPTPDVEGVMASHLNYPDADCEVYTTGILRPMDETTAPLIAKIA</sequence>
<evidence type="ECO:0000313" key="1">
    <source>
        <dbReference type="EMBL" id="KAA8912575.1"/>
    </source>
</evidence>
<dbReference type="Proteomes" id="UP000326924">
    <property type="component" value="Unassembled WGS sequence"/>
</dbReference>
<gene>
    <name evidence="1" type="ORF">FN846DRAFT_903439</name>
</gene>
<name>A0A5J5F7G0_9PEZI</name>
<comment type="caution">
    <text evidence="1">The sequence shown here is derived from an EMBL/GenBank/DDBJ whole genome shotgun (WGS) entry which is preliminary data.</text>
</comment>
<keyword evidence="2" id="KW-1185">Reference proteome</keyword>
<accession>A0A5J5F7G0</accession>
<dbReference type="AlphaFoldDB" id="A0A5J5F7G0"/>
<evidence type="ECO:0000313" key="2">
    <source>
        <dbReference type="Proteomes" id="UP000326924"/>
    </source>
</evidence>
<proteinExistence type="predicted"/>
<organism evidence="1 2">
    <name type="scientific">Sphaerosporella brunnea</name>
    <dbReference type="NCBI Taxonomy" id="1250544"/>
    <lineage>
        <taxon>Eukaryota</taxon>
        <taxon>Fungi</taxon>
        <taxon>Dikarya</taxon>
        <taxon>Ascomycota</taxon>
        <taxon>Pezizomycotina</taxon>
        <taxon>Pezizomycetes</taxon>
        <taxon>Pezizales</taxon>
        <taxon>Pyronemataceae</taxon>
        <taxon>Sphaerosporella</taxon>
    </lineage>
</organism>